<keyword evidence="3" id="KW-0812">Transmembrane</keyword>
<proteinExistence type="inferred from homology"/>
<sequence>MEILVMAKSYTSLRNALHLAHPQLAERQAKNARKREIQNIIFISISQKKRNELRPERYSQLQEELTSTENRIAFARQHYNDCSAVYNTARQKFPSNIVANMFGFQPQDYFELEAPAEREAPQVKF</sequence>
<reference evidence="6" key="1">
    <citation type="journal article" date="2015" name="Nature">
        <title>Complex archaea that bridge the gap between prokaryotes and eukaryotes.</title>
        <authorList>
            <person name="Spang A."/>
            <person name="Saw J.H."/>
            <person name="Jorgensen S.L."/>
            <person name="Zaremba-Niedzwiedzka K."/>
            <person name="Martijn J."/>
            <person name="Lind A.E."/>
            <person name="van Eijk R."/>
            <person name="Schleper C."/>
            <person name="Guy L."/>
            <person name="Ettema T.J."/>
        </authorList>
    </citation>
    <scope>NUCLEOTIDE SEQUENCE</scope>
</reference>
<comment type="similarity">
    <text evidence="2">Belongs to the LemA family.</text>
</comment>
<comment type="subcellular location">
    <subcellularLocation>
        <location evidence="1">Membrane</location>
        <topology evidence="1">Single-pass membrane protein</topology>
    </subcellularLocation>
</comment>
<evidence type="ECO:0000256" key="3">
    <source>
        <dbReference type="ARBA" id="ARBA00022692"/>
    </source>
</evidence>
<dbReference type="GO" id="GO:0016020">
    <property type="term" value="C:membrane"/>
    <property type="evidence" value="ECO:0007669"/>
    <property type="project" value="UniProtKB-SubCell"/>
</dbReference>
<name>A0A0F8YHQ6_9ZZZZ</name>
<evidence type="ECO:0000256" key="1">
    <source>
        <dbReference type="ARBA" id="ARBA00004167"/>
    </source>
</evidence>
<dbReference type="SUPFAM" id="SSF140478">
    <property type="entry name" value="LemA-like"/>
    <property type="match status" value="1"/>
</dbReference>
<evidence type="ECO:0000256" key="4">
    <source>
        <dbReference type="ARBA" id="ARBA00022989"/>
    </source>
</evidence>
<dbReference type="Gene3D" id="1.20.1440.20">
    <property type="entry name" value="LemA-like domain"/>
    <property type="match status" value="1"/>
</dbReference>
<accession>A0A0F8YHQ6</accession>
<organism evidence="6">
    <name type="scientific">marine sediment metagenome</name>
    <dbReference type="NCBI Taxonomy" id="412755"/>
    <lineage>
        <taxon>unclassified sequences</taxon>
        <taxon>metagenomes</taxon>
        <taxon>ecological metagenomes</taxon>
    </lineage>
</organism>
<evidence type="ECO:0000256" key="5">
    <source>
        <dbReference type="ARBA" id="ARBA00023136"/>
    </source>
</evidence>
<dbReference type="Pfam" id="PF04011">
    <property type="entry name" value="LemA"/>
    <property type="match status" value="1"/>
</dbReference>
<gene>
    <name evidence="6" type="ORF">LCGC14_3153850</name>
</gene>
<dbReference type="EMBL" id="LAZR01069512">
    <property type="protein sequence ID" value="KKK47571.1"/>
    <property type="molecule type" value="Genomic_DNA"/>
</dbReference>
<dbReference type="InterPro" id="IPR007156">
    <property type="entry name" value="MamQ_LemA"/>
</dbReference>
<evidence type="ECO:0008006" key="7">
    <source>
        <dbReference type="Google" id="ProtNLM"/>
    </source>
</evidence>
<comment type="caution">
    <text evidence="6">The sequence shown here is derived from an EMBL/GenBank/DDBJ whole genome shotgun (WGS) entry which is preliminary data.</text>
</comment>
<keyword evidence="5" id="KW-0472">Membrane</keyword>
<dbReference type="PANTHER" id="PTHR34478:SF2">
    <property type="entry name" value="MEMBRANE PROTEIN"/>
    <property type="match status" value="1"/>
</dbReference>
<keyword evidence="4" id="KW-1133">Transmembrane helix</keyword>
<protein>
    <recommendedName>
        <fullName evidence="7">LemA family protein</fullName>
    </recommendedName>
</protein>
<dbReference type="PANTHER" id="PTHR34478">
    <property type="entry name" value="PROTEIN LEMA"/>
    <property type="match status" value="1"/>
</dbReference>
<dbReference type="InterPro" id="IPR023353">
    <property type="entry name" value="LemA-like_dom_sf"/>
</dbReference>
<evidence type="ECO:0000256" key="2">
    <source>
        <dbReference type="ARBA" id="ARBA00008854"/>
    </source>
</evidence>
<dbReference type="AlphaFoldDB" id="A0A0F8YHQ6"/>
<evidence type="ECO:0000313" key="6">
    <source>
        <dbReference type="EMBL" id="KKK47571.1"/>
    </source>
</evidence>